<accession>A0A6I6F2S5</accession>
<reference evidence="1 2" key="1">
    <citation type="submission" date="2018-12" db="EMBL/GenBank/DDBJ databases">
        <title>Complete genome sequence of Streptomyces ficellus NRRL8067, the producer of ficellomycin, feldamycin and nojirimycin.</title>
        <authorList>
            <person name="Zhang H."/>
            <person name="Yue R."/>
            <person name="Liu Y."/>
            <person name="Li M."/>
            <person name="Mu H."/>
            <person name="Zhang J."/>
        </authorList>
    </citation>
    <scope>NUCLEOTIDE SEQUENCE [LARGE SCALE GENOMIC DNA]</scope>
    <source>
        <strain evidence="1 2">NRRL 8067</strain>
    </source>
</reference>
<dbReference type="EMBL" id="CP034279">
    <property type="protein sequence ID" value="QGV77970.1"/>
    <property type="molecule type" value="Genomic_DNA"/>
</dbReference>
<dbReference type="AlphaFoldDB" id="A0A6I6F2S5"/>
<dbReference type="OrthoDB" id="7859927at2"/>
<proteinExistence type="predicted"/>
<organism evidence="1 2">
    <name type="scientific">Streptomyces ficellus</name>
    <dbReference type="NCBI Taxonomy" id="1977088"/>
    <lineage>
        <taxon>Bacteria</taxon>
        <taxon>Bacillati</taxon>
        <taxon>Actinomycetota</taxon>
        <taxon>Actinomycetes</taxon>
        <taxon>Kitasatosporales</taxon>
        <taxon>Streptomycetaceae</taxon>
        <taxon>Streptomyces</taxon>
    </lineage>
</organism>
<dbReference type="KEGG" id="sfic:EIZ62_06665"/>
<protein>
    <submittedName>
        <fullName evidence="1">Uncharacterized protein</fullName>
    </submittedName>
</protein>
<dbReference type="InterPro" id="IPR049249">
    <property type="entry name" value="DUF6882"/>
</dbReference>
<dbReference type="Proteomes" id="UP000422572">
    <property type="component" value="Chromosome"/>
</dbReference>
<dbReference type="Pfam" id="PF21813">
    <property type="entry name" value="DUF6882"/>
    <property type="match status" value="1"/>
</dbReference>
<sequence length="229" mass="23791">MITSFSDAFVRATEPHAAWAWEQLEAFTAFMPSGPWTADLGACLYRQGGRDLRISILGTFDESDGSWLWGWANPGFGDAPVVGASAEVRRRGARAGVPEFTEEGVDLSGFADTRMAVEHLAFGAMGVLGAAGYLGVEAAPGTRLYLVPDDPSVPRTAPDAITLPRVLLTGAGVTAGAAPRAVVEGYFAHHGLPQRPSPAAIGADLPNGSPVTVAFDEAGRIASVNVTAV</sequence>
<gene>
    <name evidence="1" type="ORF">EIZ62_06665</name>
</gene>
<dbReference type="RefSeq" id="WP_156691788.1">
    <property type="nucleotide sequence ID" value="NZ_CP034279.1"/>
</dbReference>
<name>A0A6I6F2S5_9ACTN</name>
<keyword evidence="2" id="KW-1185">Reference proteome</keyword>
<evidence type="ECO:0000313" key="2">
    <source>
        <dbReference type="Proteomes" id="UP000422572"/>
    </source>
</evidence>
<evidence type="ECO:0000313" key="1">
    <source>
        <dbReference type="EMBL" id="QGV77970.1"/>
    </source>
</evidence>